<evidence type="ECO:0000313" key="2">
    <source>
        <dbReference type="Proteomes" id="UP001596495"/>
    </source>
</evidence>
<dbReference type="PANTHER" id="PTHR38767:SF1">
    <property type="entry name" value="DNA POLYMERASE III SUBUNIT CHI"/>
    <property type="match status" value="1"/>
</dbReference>
<protein>
    <submittedName>
        <fullName evidence="1">DNA polymerase III subunit chi</fullName>
        <ecNumber evidence="1">2.7.7.7</ecNumber>
    </submittedName>
</protein>
<dbReference type="Gene3D" id="3.40.50.10110">
    <property type="entry name" value="DNA polymerase III subunit chi"/>
    <property type="match status" value="1"/>
</dbReference>
<name>A0ABW2R3Z7_9BURK</name>
<dbReference type="InterPro" id="IPR036768">
    <property type="entry name" value="PolIII_chi_sf"/>
</dbReference>
<keyword evidence="2" id="KW-1185">Reference proteome</keyword>
<proteinExistence type="predicted"/>
<dbReference type="SUPFAM" id="SSF102400">
    <property type="entry name" value="DNA polymerase III chi subunit"/>
    <property type="match status" value="1"/>
</dbReference>
<dbReference type="GO" id="GO:0003887">
    <property type="term" value="F:DNA-directed DNA polymerase activity"/>
    <property type="evidence" value="ECO:0007669"/>
    <property type="project" value="UniProtKB-EC"/>
</dbReference>
<sequence>MAFHFNASDKQAYAVRLLRKAFTRGARTHVLLDREMATRLEVDLWIRVAGDFLPHCLDDSPAPVLRRSPIVLGPSVMQVQPEAQVLVNLSEMLPDSGLIGRYQRIIEVVSTSPRDRELARQRWRWYRESGMEPERHDLGASEGSTHH</sequence>
<dbReference type="EMBL" id="JBHTBX010000001">
    <property type="protein sequence ID" value="MFC7432925.1"/>
    <property type="molecule type" value="Genomic_DNA"/>
</dbReference>
<evidence type="ECO:0000313" key="1">
    <source>
        <dbReference type="EMBL" id="MFC7432925.1"/>
    </source>
</evidence>
<reference evidence="2" key="1">
    <citation type="journal article" date="2019" name="Int. J. Syst. Evol. Microbiol.">
        <title>The Global Catalogue of Microorganisms (GCM) 10K type strain sequencing project: providing services to taxonomists for standard genome sequencing and annotation.</title>
        <authorList>
            <consortium name="The Broad Institute Genomics Platform"/>
            <consortium name="The Broad Institute Genome Sequencing Center for Infectious Disease"/>
            <person name="Wu L."/>
            <person name="Ma J."/>
        </authorList>
    </citation>
    <scope>NUCLEOTIDE SEQUENCE [LARGE SCALE GENOMIC DNA]</scope>
    <source>
        <strain evidence="2">CCUG 54518</strain>
    </source>
</reference>
<keyword evidence="1" id="KW-0808">Transferase</keyword>
<dbReference type="EC" id="2.7.7.7" evidence="1"/>
<keyword evidence="1" id="KW-0548">Nucleotidyltransferase</keyword>
<dbReference type="Proteomes" id="UP001596495">
    <property type="component" value="Unassembled WGS sequence"/>
</dbReference>
<dbReference type="Pfam" id="PF04364">
    <property type="entry name" value="DNA_pol3_chi"/>
    <property type="match status" value="1"/>
</dbReference>
<dbReference type="PANTHER" id="PTHR38767">
    <property type="entry name" value="DNA POLYMERASE III SUBUNIT CHI"/>
    <property type="match status" value="1"/>
</dbReference>
<gene>
    <name evidence="1" type="ORF">ACFQNJ_00165</name>
</gene>
<accession>A0ABW2R3Z7</accession>
<dbReference type="InterPro" id="IPR007459">
    <property type="entry name" value="DNA_pol3_chi"/>
</dbReference>
<organism evidence="1 2">
    <name type="scientific">Hydrogenophaga bisanensis</name>
    <dbReference type="NCBI Taxonomy" id="439611"/>
    <lineage>
        <taxon>Bacteria</taxon>
        <taxon>Pseudomonadati</taxon>
        <taxon>Pseudomonadota</taxon>
        <taxon>Betaproteobacteria</taxon>
        <taxon>Burkholderiales</taxon>
        <taxon>Comamonadaceae</taxon>
        <taxon>Hydrogenophaga</taxon>
    </lineage>
</organism>
<comment type="caution">
    <text evidence="1">The sequence shown here is derived from an EMBL/GenBank/DDBJ whole genome shotgun (WGS) entry which is preliminary data.</text>
</comment>